<evidence type="ECO:0000313" key="1">
    <source>
        <dbReference type="EMBL" id="MES1922303.1"/>
    </source>
</evidence>
<comment type="caution">
    <text evidence="1">The sequence shown here is derived from an EMBL/GenBank/DDBJ whole genome shotgun (WGS) entry which is preliminary data.</text>
</comment>
<keyword evidence="2" id="KW-1185">Reference proteome</keyword>
<accession>A0ABV2ARK8</accession>
<dbReference type="EMBL" id="JBDODL010002554">
    <property type="protein sequence ID" value="MES1922303.1"/>
    <property type="molecule type" value="Genomic_DNA"/>
</dbReference>
<gene>
    <name evidence="1" type="ORF">MHBO_003811</name>
</gene>
<organism evidence="1 2">
    <name type="scientific">Bonamia ostreae</name>
    <dbReference type="NCBI Taxonomy" id="126728"/>
    <lineage>
        <taxon>Eukaryota</taxon>
        <taxon>Sar</taxon>
        <taxon>Rhizaria</taxon>
        <taxon>Endomyxa</taxon>
        <taxon>Ascetosporea</taxon>
        <taxon>Haplosporida</taxon>
        <taxon>Bonamia</taxon>
    </lineage>
</organism>
<sequence>MNPENKRDLMAFMGSDGQDGLEFLVFEAIYPTTARLGINIHKFDPNKLFFIELKLFKVRCSEHKNTAEDEEKPIMSSMITAKGLLKSAFDFIFPNNVVLQPGRYRWNISCVSLCALILRSTENRIEASGFFLKKDRSNKTPVDLYNGEPFFSLIMEARSLQQKSFNAKLRRSLDLKHSQTDNCDTYVFEEYVMERIKDFDEEFEEIIMNLKKMCKVLLNRKLFIELGFLLLSH</sequence>
<protein>
    <submittedName>
        <fullName evidence="1">Uncharacterized protein</fullName>
    </submittedName>
</protein>
<dbReference type="Proteomes" id="UP001439008">
    <property type="component" value="Unassembled WGS sequence"/>
</dbReference>
<name>A0ABV2ARK8_9EUKA</name>
<evidence type="ECO:0000313" key="2">
    <source>
        <dbReference type="Proteomes" id="UP001439008"/>
    </source>
</evidence>
<proteinExistence type="predicted"/>
<reference evidence="1 2" key="1">
    <citation type="journal article" date="2024" name="BMC Biol.">
        <title>Comparative genomics of Ascetosporea gives new insight into the evolutionary basis for animal parasitism in Rhizaria.</title>
        <authorList>
            <person name="Hiltunen Thoren M."/>
            <person name="Onut-Brannstrom I."/>
            <person name="Alfjorden A."/>
            <person name="Peckova H."/>
            <person name="Swords F."/>
            <person name="Hooper C."/>
            <person name="Holzer A.S."/>
            <person name="Bass D."/>
            <person name="Burki F."/>
        </authorList>
    </citation>
    <scope>NUCLEOTIDE SEQUENCE [LARGE SCALE GENOMIC DNA]</scope>
    <source>
        <strain evidence="1">20-A016</strain>
    </source>
</reference>